<dbReference type="AlphaFoldDB" id="A0A0K8J3D7"/>
<proteinExistence type="predicted"/>
<dbReference type="RefSeq" id="WP_058257262.1">
    <property type="nucleotide sequence ID" value="NZ_DUPS01000054.1"/>
</dbReference>
<protein>
    <recommendedName>
        <fullName evidence="1">N-acetyltransferase domain-containing protein</fullName>
    </recommendedName>
</protein>
<dbReference type="Proteomes" id="UP000196053">
    <property type="component" value="Chromosome I"/>
</dbReference>
<dbReference type="GO" id="GO:0016747">
    <property type="term" value="F:acyltransferase activity, transferring groups other than amino-acyl groups"/>
    <property type="evidence" value="ECO:0007669"/>
    <property type="project" value="InterPro"/>
</dbReference>
<dbReference type="InterPro" id="IPR016181">
    <property type="entry name" value="Acyl_CoA_acyltransferase"/>
</dbReference>
<reference evidence="3" key="1">
    <citation type="submission" date="2015-09" db="EMBL/GenBank/DDBJ databases">
        <authorList>
            <person name="Wibberg D."/>
        </authorList>
    </citation>
    <scope>NUCLEOTIDE SEQUENCE [LARGE SCALE GENOMIC DNA]</scope>
    <source>
        <strain evidence="3">SD1D</strain>
    </source>
</reference>
<dbReference type="Gene3D" id="3.40.630.30">
    <property type="match status" value="1"/>
</dbReference>
<evidence type="ECO:0000313" key="2">
    <source>
        <dbReference type="EMBL" id="CUH91833.1"/>
    </source>
</evidence>
<evidence type="ECO:0000313" key="3">
    <source>
        <dbReference type="Proteomes" id="UP000196053"/>
    </source>
</evidence>
<sequence>MNRKNKELYKEEIFIKGEKYYFVKDYEENEEYRQSFNRLTEKVFGFNLESWYKKGYWTDKYSPHSLLYKGNIVANVSVNTMEFSLFDKGVKVIQLGTVMTDPEFRNGGLSRTLMEFVLSDIKERYDLVYLYGNNTVTDFYPKFGFVKSKEYVHWGVFKKEGINASFYKLDIKNEKDRKILIRLVKNTIPISKISMLNNMELIMFYLDSFMADNIYYSREMDLAAIIEYGEGELLLVDIFSANDFNLEELIPSLLKEEMMKVTLGFTPRNDRGFQIEAIEGDDTFFVLNKSLNIAGRFPMLSHT</sequence>
<dbReference type="CDD" id="cd04301">
    <property type="entry name" value="NAT_SF"/>
    <property type="match status" value="1"/>
</dbReference>
<dbReference type="Pfam" id="PF13527">
    <property type="entry name" value="Acetyltransf_9"/>
    <property type="match status" value="1"/>
</dbReference>
<feature type="domain" description="N-acetyltransferase" evidence="1">
    <location>
        <begin position="21"/>
        <end position="163"/>
    </location>
</feature>
<dbReference type="OrthoDB" id="9804948at2"/>
<dbReference type="KEGG" id="hsd:SD1D_0280"/>
<gene>
    <name evidence="2" type="ORF">SD1D_0280</name>
</gene>
<organism evidence="2 3">
    <name type="scientific">Herbinix luporum</name>
    <dbReference type="NCBI Taxonomy" id="1679721"/>
    <lineage>
        <taxon>Bacteria</taxon>
        <taxon>Bacillati</taxon>
        <taxon>Bacillota</taxon>
        <taxon>Clostridia</taxon>
        <taxon>Lachnospirales</taxon>
        <taxon>Lachnospiraceae</taxon>
        <taxon>Herbinix</taxon>
    </lineage>
</organism>
<dbReference type="PROSITE" id="PS51186">
    <property type="entry name" value="GNAT"/>
    <property type="match status" value="1"/>
</dbReference>
<name>A0A0K8J3D7_9FIRM</name>
<evidence type="ECO:0000259" key="1">
    <source>
        <dbReference type="PROSITE" id="PS51186"/>
    </source>
</evidence>
<dbReference type="SUPFAM" id="SSF55729">
    <property type="entry name" value="Acyl-CoA N-acyltransferases (Nat)"/>
    <property type="match status" value="1"/>
</dbReference>
<accession>A0A0K8J3D7</accession>
<keyword evidence="3" id="KW-1185">Reference proteome</keyword>
<dbReference type="EMBL" id="LN879430">
    <property type="protein sequence ID" value="CUH91833.1"/>
    <property type="molecule type" value="Genomic_DNA"/>
</dbReference>
<dbReference type="InterPro" id="IPR000182">
    <property type="entry name" value="GNAT_dom"/>
</dbReference>